<keyword evidence="1" id="KW-0808">Transferase</keyword>
<dbReference type="PANTHER" id="PTHR43072:SF23">
    <property type="entry name" value="UPF0039 PROTEIN C11D3.02C"/>
    <property type="match status" value="1"/>
</dbReference>
<evidence type="ECO:0000259" key="3">
    <source>
        <dbReference type="PROSITE" id="PS51186"/>
    </source>
</evidence>
<comment type="caution">
    <text evidence="4">The sequence shown here is derived from an EMBL/GenBank/DDBJ whole genome shotgun (WGS) entry which is preliminary data.</text>
</comment>
<reference evidence="4 5" key="1">
    <citation type="submission" date="2024-10" db="EMBL/GenBank/DDBJ databases">
        <title>Novel secondary metabolite-producing bacteria for plant disease control.</title>
        <authorList>
            <person name="Chevrette M."/>
        </authorList>
    </citation>
    <scope>NUCLEOTIDE SEQUENCE [LARGE SCALE GENOMIC DNA]</scope>
    <source>
        <strain evidence="4 5">J30 TE3557</strain>
    </source>
</reference>
<dbReference type="InterPro" id="IPR000182">
    <property type="entry name" value="GNAT_dom"/>
</dbReference>
<dbReference type="PANTHER" id="PTHR43072">
    <property type="entry name" value="N-ACETYLTRANSFERASE"/>
    <property type="match status" value="1"/>
</dbReference>
<keyword evidence="2" id="KW-0012">Acyltransferase</keyword>
<dbReference type="Proteomes" id="UP001620520">
    <property type="component" value="Unassembled WGS sequence"/>
</dbReference>
<dbReference type="Gene3D" id="3.40.630.30">
    <property type="match status" value="1"/>
</dbReference>
<dbReference type="SUPFAM" id="SSF55729">
    <property type="entry name" value="Acyl-CoA N-acyltransferases (Nat)"/>
    <property type="match status" value="1"/>
</dbReference>
<evidence type="ECO:0000256" key="2">
    <source>
        <dbReference type="ARBA" id="ARBA00023315"/>
    </source>
</evidence>
<gene>
    <name evidence="4" type="ORF">ABIA52_000536</name>
</gene>
<name>A0ABW8N0X0_9MICC</name>
<feature type="domain" description="N-acetyltransferase" evidence="3">
    <location>
        <begin position="17"/>
        <end position="170"/>
    </location>
</feature>
<dbReference type="PROSITE" id="PS51186">
    <property type="entry name" value="GNAT"/>
    <property type="match status" value="1"/>
</dbReference>
<keyword evidence="5" id="KW-1185">Reference proteome</keyword>
<evidence type="ECO:0000313" key="4">
    <source>
        <dbReference type="EMBL" id="MFK4637647.1"/>
    </source>
</evidence>
<evidence type="ECO:0000256" key="1">
    <source>
        <dbReference type="ARBA" id="ARBA00022679"/>
    </source>
</evidence>
<dbReference type="InterPro" id="IPR016181">
    <property type="entry name" value="Acyl_CoA_acyltransferase"/>
</dbReference>
<proteinExistence type="predicted"/>
<dbReference type="EMBL" id="JBIYEW010000003">
    <property type="protein sequence ID" value="MFK4637647.1"/>
    <property type="molecule type" value="Genomic_DNA"/>
</dbReference>
<dbReference type="CDD" id="cd04301">
    <property type="entry name" value="NAT_SF"/>
    <property type="match status" value="1"/>
</dbReference>
<accession>A0ABW8N0X0</accession>
<dbReference type="Pfam" id="PF00583">
    <property type="entry name" value="Acetyltransf_1"/>
    <property type="match status" value="1"/>
</dbReference>
<sequence length="181" mass="19616">MTIPAATSLHARAAGEVAIRHMTERDWPSVREIFTAGIESGHATFEAKAPEWGQFDASRLEEHRFVAEVNGAVLGWAAVSAVSSRAAYSGVVEHSVYVAGRTRGRGVGKSLLRALIASTESAGIWTIQASVFPENEASLRLHKAEGFVIVGRRERIARMPGGPRAGQWRDTVLIERRSSVV</sequence>
<organism evidence="4 5">
    <name type="scientific">Paenarthrobacter histidinolovorans</name>
    <dbReference type="NCBI Taxonomy" id="43664"/>
    <lineage>
        <taxon>Bacteria</taxon>
        <taxon>Bacillati</taxon>
        <taxon>Actinomycetota</taxon>
        <taxon>Actinomycetes</taxon>
        <taxon>Micrococcales</taxon>
        <taxon>Micrococcaceae</taxon>
        <taxon>Paenarthrobacter</taxon>
    </lineage>
</organism>
<evidence type="ECO:0000313" key="5">
    <source>
        <dbReference type="Proteomes" id="UP001620520"/>
    </source>
</evidence>
<protein>
    <submittedName>
        <fullName evidence="4">L-amino acid N-acyltransferase YncA</fullName>
    </submittedName>
</protein>